<evidence type="ECO:0000256" key="1">
    <source>
        <dbReference type="ARBA" id="ARBA00022603"/>
    </source>
</evidence>
<dbReference type="InterPro" id="IPR001525">
    <property type="entry name" value="C5_MeTfrase"/>
</dbReference>
<dbReference type="GO" id="GO:0005634">
    <property type="term" value="C:nucleus"/>
    <property type="evidence" value="ECO:0007669"/>
    <property type="project" value="TreeGrafter"/>
</dbReference>
<dbReference type="EC" id="2.1.1.37" evidence="5"/>
<accession>A0A077Y1C7</accession>
<dbReference type="EMBL" id="LM993656">
    <property type="protein sequence ID" value="VTZ71767.1"/>
    <property type="molecule type" value="Genomic_DNA"/>
</dbReference>
<organism evidence="5 8">
    <name type="scientific">Plasmodium yoelii</name>
    <dbReference type="NCBI Taxonomy" id="5861"/>
    <lineage>
        <taxon>Eukaryota</taxon>
        <taxon>Sar</taxon>
        <taxon>Alveolata</taxon>
        <taxon>Apicomplexa</taxon>
        <taxon>Aconoidasida</taxon>
        <taxon>Haemosporida</taxon>
        <taxon>Plasmodiidae</taxon>
        <taxon>Plasmodium</taxon>
        <taxon>Plasmodium (Vinckeia)</taxon>
    </lineage>
</organism>
<dbReference type="KEGG" id="pyo:PY17X_0212800"/>
<dbReference type="VEuPathDB" id="PlasmoDB:PY17X_0212800"/>
<dbReference type="OMA" id="GNIYWNM"/>
<dbReference type="Proteomes" id="UP000072904">
    <property type="component" value="Chromosome 2"/>
</dbReference>
<feature type="region of interest" description="Disordered" evidence="4">
    <location>
        <begin position="110"/>
        <end position="211"/>
    </location>
</feature>
<gene>
    <name evidence="6" type="ORF">PY17X_0212800</name>
    <name evidence="5" type="ORF">PYYM_0214300</name>
</gene>
<dbReference type="PANTHER" id="PTHR46098:SF1">
    <property type="entry name" value="TRNA (CYTOSINE(38)-C(5))-METHYLTRANSFERASE"/>
    <property type="match status" value="1"/>
</dbReference>
<keyword evidence="3" id="KW-0949">S-adenosyl-L-methionine</keyword>
<dbReference type="OrthoDB" id="414133at2759"/>
<dbReference type="VEuPathDB" id="PlasmoDB:PYYM_0214300"/>
<evidence type="ECO:0000313" key="8">
    <source>
        <dbReference type="Proteomes" id="UP000072904"/>
    </source>
</evidence>
<sequence length="830" mass="97327">METTRALELYSGIGGFHYSVLQTLINYIHFSYPDVRNTHNDIASNNSGESSPLDISKKLKNVVRFISIDLNPIANETYYHNFKENTIYLTNKKDINKFFKNVHNSLNTQASSSMLKSEENISSQNISSQNIRSQNISSQHINSQNISSQNISSQNISSQNISSQNISSQNISSQNISSQNISSQHISSQNISSQNISSQNISSQNISSQHINSQNIRSQNNDNYNNQFGDSNFMSDLKNKDYILQTDINNLTFEFFDNFKFYILLISNPCQPYTRLNKKFKEINLTQLYNENNYINKEFTKEKLNDGFLFNQNYFINNDSKENTQTCSYFNNNINNIHDYNNICSDEKNRFERCNINKRSDIKTEKNCKDEEIDQNYILNNLKINDKINPFDIEKDKRTYSFFHVCNLLKNMNVNSLPKYIFIENVKNFELSFSFLYFINSIKDNYNFQTYLLSPLQFGIPNERLRFYCICKKKSNDNDNIDLERKKNEQNNFAPYTNSLKPRNFLSLKKKNENIFPKFYTPTLTTFLDHNKKYFITSPKLNRVNILNEKLQDFEVTKNILQKQSAYCFDIIDINKNEHICCFEASNYYNEKNKFINNSSNKNNNLNVLNDFKQLHATCFTSNYARFINGSGSILYFNNKDDQNSCQNTSAPLQNYYDQLRKIDIPASQNTNLAVHNKNNYDIKENEIKKYENHVRYFTPTEICRLMGYKMHTNKLTAFNQINKNIYGNIYWNIDHINHVCAYTDNIHYCDIMGTNTCILNSDNNVEPINNRKDSKQNYIQNNSCLCHEFRFHELLTNKQKYKLIGNSVNVTVISLIFQTYNVFKDILNI</sequence>
<dbReference type="GeneID" id="3807259"/>
<dbReference type="VEuPathDB" id="PlasmoDB:PY02095"/>
<evidence type="ECO:0000313" key="5">
    <source>
        <dbReference type="EMBL" id="CDU16142.1"/>
    </source>
</evidence>
<evidence type="ECO:0000256" key="2">
    <source>
        <dbReference type="ARBA" id="ARBA00022679"/>
    </source>
</evidence>
<dbReference type="AlphaFoldDB" id="A0A077Y1C7"/>
<dbReference type="InterPro" id="IPR029063">
    <property type="entry name" value="SAM-dependent_MTases_sf"/>
</dbReference>
<evidence type="ECO:0000313" key="7">
    <source>
        <dbReference type="Proteomes" id="UP000072874"/>
    </source>
</evidence>
<protein>
    <submittedName>
        <fullName evidence="5">DNA (Cytosine-5)-methyltransferase, putative</fullName>
        <ecNumber evidence="5">2.1.1.37</ecNumber>
    </submittedName>
</protein>
<evidence type="ECO:0000313" key="6">
    <source>
        <dbReference type="EMBL" id="VTZ71767.1"/>
    </source>
</evidence>
<dbReference type="Proteomes" id="UP000072874">
    <property type="component" value="Chromosome 2"/>
</dbReference>
<reference evidence="6" key="4">
    <citation type="submission" date="2019-05" db="EMBL/GenBank/DDBJ databases">
        <authorList>
            <consortium name="Pathogen Informatics"/>
        </authorList>
    </citation>
    <scope>NUCLEOTIDE SEQUENCE</scope>
    <source>
        <strain evidence="6">17X</strain>
    </source>
</reference>
<dbReference type="EMBL" id="LK934630">
    <property type="protein sequence ID" value="CDU16142.1"/>
    <property type="molecule type" value="Genomic_DNA"/>
</dbReference>
<dbReference type="RefSeq" id="XP_729952.2">
    <property type="nucleotide sequence ID" value="XM_724859.2"/>
</dbReference>
<feature type="compositionally biased region" description="Low complexity" evidence="4">
    <location>
        <begin position="120"/>
        <end position="211"/>
    </location>
</feature>
<reference evidence="6" key="3">
    <citation type="submission" date="2014-05" db="EMBL/GenBank/DDBJ databases">
        <authorList>
            <person name="Aslett M.A."/>
            <person name="De Silva N."/>
        </authorList>
    </citation>
    <scope>NUCLEOTIDE SEQUENCE</scope>
    <source>
        <strain evidence="6">17X</strain>
    </source>
</reference>
<reference evidence="5" key="2">
    <citation type="submission" date="2014-05" db="EMBL/GenBank/DDBJ databases">
        <authorList>
            <person name="Aslett A.Martin."/>
            <person name="De Silva Nishadi"/>
        </authorList>
    </citation>
    <scope>NUCLEOTIDE SEQUENCE</scope>
    <source>
        <strain evidence="5">YM</strain>
    </source>
</reference>
<dbReference type="VEuPathDB" id="PlasmoDB:Py17XNL_000202694"/>
<reference evidence="7 8" key="1">
    <citation type="journal article" date="2014" name="BMC Biol.">
        <title>A comprehensive evaluation of rodent malaria parasite genomes and gene expression.</title>
        <authorList>
            <person name="Otto T.D."/>
            <person name="Bohme U."/>
            <person name="Jackson A.P."/>
            <person name="Hunt M."/>
            <person name="Franke-Fayard B."/>
            <person name="Hoeijmakers W.A."/>
            <person name="Religa A.A."/>
            <person name="Robertson L."/>
            <person name="Sanders M."/>
            <person name="Ogun S.A."/>
            <person name="Cunningham D."/>
            <person name="Erhart A."/>
            <person name="Billker O."/>
            <person name="Khan S.M."/>
            <person name="Stunnenberg H.G."/>
            <person name="Langhorne J."/>
            <person name="Holder A.A."/>
            <person name="Waters A.P."/>
            <person name="Newbold C.I."/>
            <person name="Pain A."/>
            <person name="Berriman M."/>
            <person name="Janse C.J."/>
        </authorList>
    </citation>
    <scope>NUCLEOTIDE SEQUENCE [LARGE SCALE GENOMIC DNA]</scope>
    <source>
        <strain evidence="6 7">17X</strain>
        <strain evidence="5 8">YM</strain>
    </source>
</reference>
<dbReference type="InterPro" id="IPR050750">
    <property type="entry name" value="C5-MTase"/>
</dbReference>
<dbReference type="PANTHER" id="PTHR46098">
    <property type="entry name" value="TRNA (CYTOSINE(38)-C(5))-METHYLTRANSFERASE"/>
    <property type="match status" value="1"/>
</dbReference>
<dbReference type="Pfam" id="PF00145">
    <property type="entry name" value="DNA_methylase"/>
    <property type="match status" value="1"/>
</dbReference>
<dbReference type="SUPFAM" id="SSF53335">
    <property type="entry name" value="S-adenosyl-L-methionine-dependent methyltransferases"/>
    <property type="match status" value="2"/>
</dbReference>
<dbReference type="Gene3D" id="3.40.50.150">
    <property type="entry name" value="Vaccinia Virus protein VP39"/>
    <property type="match status" value="2"/>
</dbReference>
<evidence type="ECO:0000256" key="3">
    <source>
        <dbReference type="ARBA" id="ARBA00022691"/>
    </source>
</evidence>
<keyword evidence="1 5" id="KW-0489">Methyltransferase</keyword>
<evidence type="ECO:0000256" key="4">
    <source>
        <dbReference type="SAM" id="MobiDB-lite"/>
    </source>
</evidence>
<dbReference type="GO" id="GO:0003886">
    <property type="term" value="F:DNA (cytosine-5-)-methyltransferase activity"/>
    <property type="evidence" value="ECO:0007669"/>
    <property type="project" value="UniProtKB-EC"/>
</dbReference>
<keyword evidence="2 5" id="KW-0808">Transferase</keyword>
<dbReference type="Gene3D" id="3.90.120.10">
    <property type="entry name" value="DNA Methylase, subunit A, domain 2"/>
    <property type="match status" value="1"/>
</dbReference>
<name>A0A077Y1C7_PLAYE</name>
<proteinExistence type="predicted"/>
<dbReference type="GO" id="GO:0032259">
    <property type="term" value="P:methylation"/>
    <property type="evidence" value="ECO:0007669"/>
    <property type="project" value="UniProtKB-KW"/>
</dbReference>